<reference evidence="11 12" key="2">
    <citation type="submission" date="2019-01" db="EMBL/GenBank/DDBJ databases">
        <title>Motilimonas pumilus sp. nov., isolated from the gut of sea cucumber (Apostichopus japonicus).</title>
        <authorList>
            <person name="Wang F.-Q."/>
            <person name="Ren L.-H."/>
            <person name="Lin Y.-W."/>
            <person name="Sun G.-H."/>
            <person name="Du Z.-J."/>
            <person name="Zhao J.-X."/>
            <person name="Liu X.-J."/>
            <person name="Liu L.-J."/>
        </authorList>
    </citation>
    <scope>NUCLEOTIDE SEQUENCE [LARGE SCALE GENOMIC DNA]</scope>
    <source>
        <strain evidence="11 12">PLHSC7-2</strain>
    </source>
</reference>
<evidence type="ECO:0000259" key="7">
    <source>
        <dbReference type="Pfam" id="PF00171"/>
    </source>
</evidence>
<feature type="domain" description="Proline dehydrogenase" evidence="8">
    <location>
        <begin position="202"/>
        <end position="483"/>
    </location>
</feature>
<keyword evidence="5" id="KW-0678">Repressor</keyword>
<dbReference type="PIRSF" id="PIRSF000197">
    <property type="entry name" value="Bifunct_PutA"/>
    <property type="match status" value="1"/>
</dbReference>
<evidence type="ECO:0000313" key="11">
    <source>
        <dbReference type="EMBL" id="RJG39526.1"/>
    </source>
</evidence>
<sequence>MATIDDIFAPQYLQQSPSACWQAVDDYYLAPEASLISQLAPYARADDWEADNSQHLAATLVAKVRGQHHLPLTQAMMQEYNLSSQEGVLLMCIAESLLRIPDQASAQALLQDKLSQANWQQHIQQSDSLLVNASTWGLMLTGKLVSFDQQSNSITRIFKGLLHGLSAPVMLQLIRQAMKVMAQHYVLGSTIGQALSKPVLPKHNYTFDMLGEAALTNAVSLQYEHAYRAAIAAVADANKGLSVAQRHSISVKLSALYCRFDELHTEQVMANLQPRLLNLLQFARAQNVAITIDAEEADRLALTLTLFQSIYQEQSLQGWGQLGLAVQAYSKRAIPVLAWLAALAKQQRDIIPVRLVKGAYWDSEIKHAQQLGLSGYPVFTQKTATDISYLACARYLFSEPVRDLLWPQFATHNAQTVCAIQIMASHHHYEFQRLHGMGEHLYQEVVTEQYTRIYAPIGEHQELLPYLVRRLLENGANNSFVHKLSDPECNIDDLIRHPVNAHQQQPASPLPLPTQIFAPERTNSAGVNYQVATERAPLLTAMAPYFQKQWIARSLVQGQEHQPSARHPRYCPYDTSLLWAEVSYADETQCQLAIQQAEQYWPHWHAQDINTRAGLLNALADELEQQMAKLVALCQIEAGKTLADAVNEVREAVDFCRYYASQAQQLWQTEYGVEPWQHLTFERQGRGVFVCICPWNFPLAILVGQVCAALVSGNCVVVKPAPQTCVIAYEAITLMHKIGVPLGALQLILGDAAQGQWLCQQPELAGVAFTGSLLSAKSIQQQLTQHIGAQPPQLIAETAGINCMIVDSTAHLEQVTADVISGAFYSAGQRCSATRILCVQEDIAAALMVLIQGAMLELNIGPADQISTDIGPLIDAAALEKIQRQLTTFEQAGQLLFRTPMDANLNGHFMAPSLFELPTLQQLSEEIFGPVLFVHRFKKSQLDDLVSAINDSGFGLTCAIHSRNQSLMNQLSSRLQVGNIYLNKAQTGAVVGVQPFGGKGLSGTGPKAGGPHYLTAFSQQYCSSAELLTLGSAEQPMKEAGGSNGNTLA</sequence>
<accession>A0A418YAH6</accession>
<evidence type="ECO:0000256" key="2">
    <source>
        <dbReference type="ARBA" id="ARBA00023002"/>
    </source>
</evidence>
<evidence type="ECO:0000259" key="9">
    <source>
        <dbReference type="Pfam" id="PF14850"/>
    </source>
</evidence>
<dbReference type="PANTHER" id="PTHR42862">
    <property type="entry name" value="DELTA-1-PYRROLINE-5-CARBOXYLATE DEHYDROGENASE 1, ISOFORM A-RELATED"/>
    <property type="match status" value="1"/>
</dbReference>
<dbReference type="PANTHER" id="PTHR42862:SF1">
    <property type="entry name" value="DELTA-1-PYRROLINE-5-CARBOXYLATE DEHYDROGENASE 2, ISOFORM A-RELATED"/>
    <property type="match status" value="1"/>
</dbReference>
<comment type="function">
    <text evidence="5">Oxidizes proline to glutamate for use as a carbon and nitrogen source.</text>
</comment>
<comment type="catalytic activity">
    <reaction evidence="4 5">
        <text>L-glutamate 5-semialdehyde + NAD(+) + H2O = L-glutamate + NADH + 2 H(+)</text>
        <dbReference type="Rhea" id="RHEA:30235"/>
        <dbReference type="ChEBI" id="CHEBI:15377"/>
        <dbReference type="ChEBI" id="CHEBI:15378"/>
        <dbReference type="ChEBI" id="CHEBI:29985"/>
        <dbReference type="ChEBI" id="CHEBI:57540"/>
        <dbReference type="ChEBI" id="CHEBI:57945"/>
        <dbReference type="ChEBI" id="CHEBI:58066"/>
        <dbReference type="EC" id="1.2.1.88"/>
    </reaction>
</comment>
<dbReference type="UniPathway" id="UPA00261">
    <property type="reaction ID" value="UER00373"/>
</dbReference>
<reference evidence="11 12" key="1">
    <citation type="submission" date="2018-09" db="EMBL/GenBank/DDBJ databases">
        <authorList>
            <person name="Wang F."/>
        </authorList>
    </citation>
    <scope>NUCLEOTIDE SEQUENCE [LARGE SCALE GENOMIC DNA]</scope>
    <source>
        <strain evidence="11 12">PLHSC7-2</strain>
    </source>
</reference>
<dbReference type="NCBIfam" id="TIGR01238">
    <property type="entry name" value="D1pyr5carbox3"/>
    <property type="match status" value="1"/>
</dbReference>
<evidence type="ECO:0000256" key="4">
    <source>
        <dbReference type="ARBA" id="ARBA00048142"/>
    </source>
</evidence>
<dbReference type="RefSeq" id="WP_119912182.1">
    <property type="nucleotide sequence ID" value="NZ_QZCH01000033.1"/>
</dbReference>
<comment type="caution">
    <text evidence="11">The sequence shown here is derived from an EMBL/GenBank/DDBJ whole genome shotgun (WGS) entry which is preliminary data.</text>
</comment>
<organism evidence="11 12">
    <name type="scientific">Motilimonas pumila</name>
    <dbReference type="NCBI Taxonomy" id="2303987"/>
    <lineage>
        <taxon>Bacteria</taxon>
        <taxon>Pseudomonadati</taxon>
        <taxon>Pseudomonadota</taxon>
        <taxon>Gammaproteobacteria</taxon>
        <taxon>Alteromonadales</taxon>
        <taxon>Alteromonadales genera incertae sedis</taxon>
        <taxon>Motilimonas</taxon>
    </lineage>
</organism>
<keyword evidence="5" id="KW-0804">Transcription</keyword>
<dbReference type="GO" id="GO:0004657">
    <property type="term" value="F:proline dehydrogenase activity"/>
    <property type="evidence" value="ECO:0007669"/>
    <property type="project" value="UniProtKB-UniRule"/>
</dbReference>
<dbReference type="InterPro" id="IPR016160">
    <property type="entry name" value="Ald_DH_CS_CYS"/>
</dbReference>
<dbReference type="GO" id="GO:0010133">
    <property type="term" value="P:L-proline catabolic process to L-glutamate"/>
    <property type="evidence" value="ECO:0007669"/>
    <property type="project" value="UniProtKB-UniRule"/>
</dbReference>
<comment type="catalytic activity">
    <reaction evidence="5">
        <text>L-proline + a quinone = (S)-1-pyrroline-5-carboxylate + a quinol + H(+)</text>
        <dbReference type="Rhea" id="RHEA:23784"/>
        <dbReference type="ChEBI" id="CHEBI:15378"/>
        <dbReference type="ChEBI" id="CHEBI:17388"/>
        <dbReference type="ChEBI" id="CHEBI:24646"/>
        <dbReference type="ChEBI" id="CHEBI:60039"/>
        <dbReference type="ChEBI" id="CHEBI:132124"/>
        <dbReference type="EC" id="1.5.5.2"/>
    </reaction>
</comment>
<dbReference type="InterPro" id="IPR016163">
    <property type="entry name" value="Ald_DH_C"/>
</dbReference>
<evidence type="ECO:0000256" key="1">
    <source>
        <dbReference type="ARBA" id="ARBA00004786"/>
    </source>
</evidence>
<proteinExistence type="inferred from homology"/>
<dbReference type="InterPro" id="IPR050485">
    <property type="entry name" value="Proline_metab_enzyme"/>
</dbReference>
<dbReference type="Proteomes" id="UP000283255">
    <property type="component" value="Unassembled WGS sequence"/>
</dbReference>
<keyword evidence="5" id="KW-0238">DNA-binding</keyword>
<comment type="cofactor">
    <cofactor evidence="5">
        <name>FAD</name>
        <dbReference type="ChEBI" id="CHEBI:57692"/>
    </cofactor>
</comment>
<evidence type="ECO:0000256" key="3">
    <source>
        <dbReference type="ARBA" id="ARBA00023027"/>
    </source>
</evidence>
<evidence type="ECO:0000259" key="10">
    <source>
        <dbReference type="Pfam" id="PF18327"/>
    </source>
</evidence>
<keyword evidence="3 5" id="KW-0520">NAD</keyword>
<dbReference type="Pfam" id="PF00171">
    <property type="entry name" value="Aldedh"/>
    <property type="match status" value="1"/>
</dbReference>
<dbReference type="EMBL" id="QZCH01000033">
    <property type="protein sequence ID" value="RJG39526.1"/>
    <property type="molecule type" value="Genomic_DNA"/>
</dbReference>
<dbReference type="InterPro" id="IPR024089">
    <property type="entry name" value="PRODH_PutA_dom_I/II"/>
</dbReference>
<dbReference type="SUPFAM" id="SSF81935">
    <property type="entry name" value="N-terminal domain of bifunctional PutA protein"/>
    <property type="match status" value="1"/>
</dbReference>
<dbReference type="InterPro" id="IPR024082">
    <property type="entry name" value="PRODH_PutA_dom_II"/>
</dbReference>
<dbReference type="Gene3D" id="3.40.605.10">
    <property type="entry name" value="Aldehyde Dehydrogenase, Chain A, domain 1"/>
    <property type="match status" value="1"/>
</dbReference>
<dbReference type="OrthoDB" id="9812625at2"/>
<comment type="similarity">
    <text evidence="5">In the C-terminal section; belongs to the aldehyde dehydrogenase family.</text>
</comment>
<dbReference type="NCBIfam" id="NF008869">
    <property type="entry name" value="PRK11904.1"/>
    <property type="match status" value="1"/>
</dbReference>
<dbReference type="InterPro" id="IPR005933">
    <property type="entry name" value="PutA_C"/>
</dbReference>
<evidence type="ECO:0000256" key="6">
    <source>
        <dbReference type="PIRSR" id="PIRSR000197-1"/>
    </source>
</evidence>
<evidence type="ECO:0000259" key="8">
    <source>
        <dbReference type="Pfam" id="PF01619"/>
    </source>
</evidence>
<dbReference type="Pfam" id="PF18327">
    <property type="entry name" value="PRODH"/>
    <property type="match status" value="1"/>
</dbReference>
<dbReference type="InterPro" id="IPR016162">
    <property type="entry name" value="Ald_DH_N"/>
</dbReference>
<dbReference type="GO" id="GO:0003700">
    <property type="term" value="F:DNA-binding transcription factor activity"/>
    <property type="evidence" value="ECO:0007669"/>
    <property type="project" value="InterPro"/>
</dbReference>
<dbReference type="InterPro" id="IPR015590">
    <property type="entry name" value="Aldehyde_DH_dom"/>
</dbReference>
<feature type="active site" evidence="6">
    <location>
        <position position="831"/>
    </location>
</feature>
<keyword evidence="5" id="KW-0642">Proline metabolism</keyword>
<dbReference type="EC" id="1.2.1.88" evidence="5"/>
<keyword evidence="5" id="KW-0285">Flavoprotein</keyword>
<dbReference type="InterPro" id="IPR002872">
    <property type="entry name" value="Proline_DH_dom"/>
</dbReference>
<dbReference type="InterPro" id="IPR041349">
    <property type="entry name" value="PRODH"/>
</dbReference>
<evidence type="ECO:0000313" key="12">
    <source>
        <dbReference type="Proteomes" id="UP000283255"/>
    </source>
</evidence>
<feature type="active site" evidence="6">
    <location>
        <position position="797"/>
    </location>
</feature>
<dbReference type="Pfam" id="PF01619">
    <property type="entry name" value="Pro_dh"/>
    <property type="match status" value="1"/>
</dbReference>
<protein>
    <recommendedName>
        <fullName evidence="5">Bifunctional protein PutA</fullName>
    </recommendedName>
    <domain>
        <recommendedName>
            <fullName evidence="5">Proline dehydrogenase</fullName>
            <ecNumber evidence="5">1.5.5.2</ecNumber>
        </recommendedName>
        <alternativeName>
            <fullName evidence="5">Proline oxidase</fullName>
        </alternativeName>
    </domain>
    <domain>
        <recommendedName>
            <fullName evidence="5">Delta-1-pyrroline-5-carboxylate dehydrogenase</fullName>
            <shortName evidence="5">P5C dehydrogenase</shortName>
            <ecNumber evidence="5">1.2.1.88</ecNumber>
        </recommendedName>
        <alternativeName>
            <fullName evidence="5">L-glutamate gamma-semialdehyde dehydrogenase</fullName>
        </alternativeName>
    </domain>
</protein>
<dbReference type="InterPro" id="IPR029041">
    <property type="entry name" value="FAD-linked_oxidoreductase-like"/>
</dbReference>
<dbReference type="PROSITE" id="PS00070">
    <property type="entry name" value="ALDEHYDE_DEHYDR_CYS"/>
    <property type="match status" value="1"/>
</dbReference>
<dbReference type="InterPro" id="IPR025703">
    <property type="entry name" value="Bifunct_PutA"/>
</dbReference>
<dbReference type="InterPro" id="IPR016161">
    <property type="entry name" value="Ald_DH/histidinol_DH"/>
</dbReference>
<feature type="domain" description="Proline utilization A proline dehydrogenase N-terminal" evidence="10">
    <location>
        <begin position="22"/>
        <end position="65"/>
    </location>
</feature>
<gene>
    <name evidence="11" type="primary">putA</name>
    <name evidence="11" type="ORF">D1Z90_17975</name>
</gene>
<dbReference type="GO" id="GO:0003842">
    <property type="term" value="F:L-glutamate gamma-semialdehyde dehydrogenase activity"/>
    <property type="evidence" value="ECO:0007669"/>
    <property type="project" value="UniProtKB-UniRule"/>
</dbReference>
<dbReference type="AlphaFoldDB" id="A0A418YAH6"/>
<dbReference type="Gene3D" id="3.40.309.10">
    <property type="entry name" value="Aldehyde Dehydrogenase, Chain A, domain 2"/>
    <property type="match status" value="1"/>
</dbReference>
<keyword evidence="2 5" id="KW-0560">Oxidoreductase</keyword>
<dbReference type="SUPFAM" id="SSF53720">
    <property type="entry name" value="ALDH-like"/>
    <property type="match status" value="1"/>
</dbReference>
<dbReference type="GO" id="GO:0009898">
    <property type="term" value="C:cytoplasmic side of plasma membrane"/>
    <property type="evidence" value="ECO:0007669"/>
    <property type="project" value="TreeGrafter"/>
</dbReference>
<name>A0A418YAH6_9GAMM</name>
<evidence type="ECO:0000256" key="5">
    <source>
        <dbReference type="PIRNR" id="PIRNR000197"/>
    </source>
</evidence>
<dbReference type="EC" id="1.5.5.2" evidence="5"/>
<dbReference type="Pfam" id="PF14850">
    <property type="entry name" value="Pro_dh-DNA_bdg"/>
    <property type="match status" value="1"/>
</dbReference>
<comment type="pathway">
    <text evidence="1 5">Amino-acid degradation; L-proline degradation into L-glutamate; L-glutamate from L-proline: step 2/2.</text>
</comment>
<keyword evidence="12" id="KW-1185">Reference proteome</keyword>
<comment type="similarity">
    <text evidence="5">In the N-terminal section; belongs to the proline dehydrogenase family.</text>
</comment>
<keyword evidence="5" id="KW-0805">Transcription regulation</keyword>
<dbReference type="Gene3D" id="3.20.20.220">
    <property type="match status" value="2"/>
</dbReference>
<feature type="domain" description="Aldehyde dehydrogenase" evidence="7">
    <location>
        <begin position="566"/>
        <end position="1019"/>
    </location>
</feature>
<feature type="domain" description="Proline dehydrogenase PutA" evidence="9">
    <location>
        <begin position="74"/>
        <end position="185"/>
    </location>
</feature>
<comment type="pathway">
    <text evidence="5">Amino-acid degradation; L-proline degradation into L-glutamate; L-glutamate from L-proline: step 1/2.</text>
</comment>
<dbReference type="GO" id="GO:0003677">
    <property type="term" value="F:DNA binding"/>
    <property type="evidence" value="ECO:0007669"/>
    <property type="project" value="UniProtKB-KW"/>
</dbReference>
<dbReference type="SUPFAM" id="SSF51730">
    <property type="entry name" value="FAD-linked oxidoreductase"/>
    <property type="match status" value="1"/>
</dbReference>
<keyword evidence="5" id="KW-0274">FAD</keyword>